<protein>
    <submittedName>
        <fullName evidence="2">Uncharacterized protein</fullName>
    </submittedName>
</protein>
<name>A0ABW7NCV9_9BACT</name>
<proteinExistence type="predicted"/>
<feature type="region of interest" description="Disordered" evidence="1">
    <location>
        <begin position="1"/>
        <end position="40"/>
    </location>
</feature>
<evidence type="ECO:0000256" key="1">
    <source>
        <dbReference type="SAM" id="MobiDB-lite"/>
    </source>
</evidence>
<sequence>MGFNLVRERRKTKNGWPEAVERSVMDERPSQPERGTNGGLRAVLRVEQGGQTGKL</sequence>
<evidence type="ECO:0000313" key="2">
    <source>
        <dbReference type="EMBL" id="MFH6985379.1"/>
    </source>
</evidence>
<dbReference type="EMBL" id="JBIPKE010000020">
    <property type="protein sequence ID" value="MFH6985379.1"/>
    <property type="molecule type" value="Genomic_DNA"/>
</dbReference>
<organism evidence="2 3">
    <name type="scientific">Marinoscillum luteum</name>
    <dbReference type="NCBI Taxonomy" id="861051"/>
    <lineage>
        <taxon>Bacteria</taxon>
        <taxon>Pseudomonadati</taxon>
        <taxon>Bacteroidota</taxon>
        <taxon>Cytophagia</taxon>
        <taxon>Cytophagales</taxon>
        <taxon>Reichenbachiellaceae</taxon>
        <taxon>Marinoscillum</taxon>
    </lineage>
</organism>
<evidence type="ECO:0000313" key="3">
    <source>
        <dbReference type="Proteomes" id="UP001610063"/>
    </source>
</evidence>
<feature type="compositionally biased region" description="Basic and acidic residues" evidence="1">
    <location>
        <begin position="19"/>
        <end position="31"/>
    </location>
</feature>
<keyword evidence="3" id="KW-1185">Reference proteome</keyword>
<dbReference type="Proteomes" id="UP001610063">
    <property type="component" value="Unassembled WGS sequence"/>
</dbReference>
<comment type="caution">
    <text evidence="2">The sequence shown here is derived from an EMBL/GenBank/DDBJ whole genome shotgun (WGS) entry which is preliminary data.</text>
</comment>
<accession>A0ABW7NCV9</accession>
<dbReference type="RefSeq" id="WP_178371493.1">
    <property type="nucleotide sequence ID" value="NZ_JBIPKE010000020.1"/>
</dbReference>
<reference evidence="2 3" key="1">
    <citation type="journal article" date="2013" name="Int. J. Syst. Evol. Microbiol.">
        <title>Marinoscillum luteum sp. nov., isolated from marine sediment.</title>
        <authorList>
            <person name="Cha I.T."/>
            <person name="Park S.J."/>
            <person name="Kim S.J."/>
            <person name="Kim J.G."/>
            <person name="Jung M.Y."/>
            <person name="Shin K.S."/>
            <person name="Kwon K.K."/>
            <person name="Yang S.H."/>
            <person name="Seo Y.S."/>
            <person name="Rhee S.K."/>
        </authorList>
    </citation>
    <scope>NUCLEOTIDE SEQUENCE [LARGE SCALE GENOMIC DNA]</scope>
    <source>
        <strain evidence="2 3">KCTC 23939</strain>
    </source>
</reference>
<gene>
    <name evidence="2" type="ORF">ACHKAR_18145</name>
</gene>